<dbReference type="Proteomes" id="UP000193944">
    <property type="component" value="Unassembled WGS sequence"/>
</dbReference>
<dbReference type="AlphaFoldDB" id="A0A1Y1VQA6"/>
<reference evidence="1 2" key="2">
    <citation type="submission" date="2016-08" db="EMBL/GenBank/DDBJ databases">
        <title>Pervasive Adenine N6-methylation of Active Genes in Fungi.</title>
        <authorList>
            <consortium name="DOE Joint Genome Institute"/>
            <person name="Mondo S.J."/>
            <person name="Dannebaum R.O."/>
            <person name="Kuo R.C."/>
            <person name="Labutti K."/>
            <person name="Haridas S."/>
            <person name="Kuo A."/>
            <person name="Salamov A."/>
            <person name="Ahrendt S.R."/>
            <person name="Lipzen A."/>
            <person name="Sullivan W."/>
            <person name="Andreopoulos W.B."/>
            <person name="Clum A."/>
            <person name="Lindquist E."/>
            <person name="Daum C."/>
            <person name="Ramamoorthy G.K."/>
            <person name="Gryganskyi A."/>
            <person name="Culley D."/>
            <person name="Magnuson J.K."/>
            <person name="James T.Y."/>
            <person name="O'Malley M.A."/>
            <person name="Stajich J.E."/>
            <person name="Spatafora J.W."/>
            <person name="Visel A."/>
            <person name="Grigoriev I.V."/>
        </authorList>
    </citation>
    <scope>NUCLEOTIDE SEQUENCE [LARGE SCALE GENOMIC DNA]</scope>
    <source>
        <strain evidence="1 2">S4</strain>
    </source>
</reference>
<sequence>MINLPKRKKEMETTSEEIEKRKFRNNISFAKYQNVNILYRFRYAIQDGKKIARNKIKENIGCCKTTKSFAQTSGLCRDSVASENNCSSALWNQNNPSPPGLSIFGVPVISSASYMFSLEKQMERIYHLPMSDCTRNEKNEQQNELDIQKLLLPELMEFKDVFRFSTTSITRKVRLQTKSPSG</sequence>
<evidence type="ECO:0000313" key="1">
    <source>
        <dbReference type="EMBL" id="ORX63498.1"/>
    </source>
</evidence>
<evidence type="ECO:0000313" key="2">
    <source>
        <dbReference type="Proteomes" id="UP000193944"/>
    </source>
</evidence>
<accession>A0A1Y1VQA6</accession>
<gene>
    <name evidence="1" type="ORF">BCR32DRAFT_287717</name>
</gene>
<name>A0A1Y1VQA6_9FUNG</name>
<reference evidence="1 2" key="1">
    <citation type="submission" date="2016-08" db="EMBL/GenBank/DDBJ databases">
        <title>A Parts List for Fungal Cellulosomes Revealed by Comparative Genomics.</title>
        <authorList>
            <consortium name="DOE Joint Genome Institute"/>
            <person name="Haitjema C.H."/>
            <person name="Gilmore S.P."/>
            <person name="Henske J.K."/>
            <person name="Solomon K.V."/>
            <person name="De Groot R."/>
            <person name="Kuo A."/>
            <person name="Mondo S.J."/>
            <person name="Salamov A.A."/>
            <person name="Labutti K."/>
            <person name="Zhao Z."/>
            <person name="Chiniquy J."/>
            <person name="Barry K."/>
            <person name="Brewer H.M."/>
            <person name="Purvine S.O."/>
            <person name="Wright A.T."/>
            <person name="Boxma B."/>
            <person name="Van Alen T."/>
            <person name="Hackstein J.H."/>
            <person name="Baker S.E."/>
            <person name="Grigoriev I.V."/>
            <person name="O'Malley M.A."/>
        </authorList>
    </citation>
    <scope>NUCLEOTIDE SEQUENCE [LARGE SCALE GENOMIC DNA]</scope>
    <source>
        <strain evidence="1 2">S4</strain>
    </source>
</reference>
<comment type="caution">
    <text evidence="1">The sequence shown here is derived from an EMBL/GenBank/DDBJ whole genome shotgun (WGS) entry which is preliminary data.</text>
</comment>
<dbReference type="EMBL" id="MCFG01000625">
    <property type="protein sequence ID" value="ORX63498.1"/>
    <property type="molecule type" value="Genomic_DNA"/>
</dbReference>
<keyword evidence="2" id="KW-1185">Reference proteome</keyword>
<protein>
    <submittedName>
        <fullName evidence="1">Uncharacterized protein</fullName>
    </submittedName>
</protein>
<organism evidence="1 2">
    <name type="scientific">Anaeromyces robustus</name>
    <dbReference type="NCBI Taxonomy" id="1754192"/>
    <lineage>
        <taxon>Eukaryota</taxon>
        <taxon>Fungi</taxon>
        <taxon>Fungi incertae sedis</taxon>
        <taxon>Chytridiomycota</taxon>
        <taxon>Chytridiomycota incertae sedis</taxon>
        <taxon>Neocallimastigomycetes</taxon>
        <taxon>Neocallimastigales</taxon>
        <taxon>Neocallimastigaceae</taxon>
        <taxon>Anaeromyces</taxon>
    </lineage>
</organism>
<proteinExistence type="predicted"/>